<gene>
    <name evidence="3" type="ORF">GCM10025876_33180</name>
</gene>
<dbReference type="InterPro" id="IPR019079">
    <property type="entry name" value="Capsule_synth_CapA"/>
</dbReference>
<dbReference type="SMART" id="SM00854">
    <property type="entry name" value="PGA_cap"/>
    <property type="match status" value="1"/>
</dbReference>
<organism evidence="3 4">
    <name type="scientific">Demequina litorisediminis</name>
    <dbReference type="NCBI Taxonomy" id="1849022"/>
    <lineage>
        <taxon>Bacteria</taxon>
        <taxon>Bacillati</taxon>
        <taxon>Actinomycetota</taxon>
        <taxon>Actinomycetes</taxon>
        <taxon>Micrococcales</taxon>
        <taxon>Demequinaceae</taxon>
        <taxon>Demequina</taxon>
    </lineage>
</organism>
<evidence type="ECO:0000259" key="2">
    <source>
        <dbReference type="SMART" id="SM00854"/>
    </source>
</evidence>
<reference evidence="4" key="1">
    <citation type="journal article" date="2019" name="Int. J. Syst. Evol. Microbiol.">
        <title>The Global Catalogue of Microorganisms (GCM) 10K type strain sequencing project: providing services to taxonomists for standard genome sequencing and annotation.</title>
        <authorList>
            <consortium name="The Broad Institute Genomics Platform"/>
            <consortium name="The Broad Institute Genome Sequencing Center for Infectious Disease"/>
            <person name="Wu L."/>
            <person name="Ma J."/>
        </authorList>
    </citation>
    <scope>NUCLEOTIDE SEQUENCE [LARGE SCALE GENOMIC DNA]</scope>
    <source>
        <strain evidence="4">NBRC 112299</strain>
    </source>
</reference>
<comment type="similarity">
    <text evidence="1">Belongs to the CapA family.</text>
</comment>
<dbReference type="Proteomes" id="UP001157125">
    <property type="component" value="Unassembled WGS sequence"/>
</dbReference>
<keyword evidence="4" id="KW-1185">Reference proteome</keyword>
<dbReference type="PANTHER" id="PTHR33393">
    <property type="entry name" value="POLYGLUTAMINE SYNTHESIS ACCESSORY PROTEIN RV0574C-RELATED"/>
    <property type="match status" value="1"/>
</dbReference>
<accession>A0ABQ6IHC6</accession>
<protein>
    <recommendedName>
        <fullName evidence="2">Capsule synthesis protein CapA domain-containing protein</fullName>
    </recommendedName>
</protein>
<dbReference type="InterPro" id="IPR029052">
    <property type="entry name" value="Metallo-depent_PP-like"/>
</dbReference>
<dbReference type="InterPro" id="IPR052169">
    <property type="entry name" value="CW_Biosynth-Accessory"/>
</dbReference>
<dbReference type="EMBL" id="BSUN01000001">
    <property type="protein sequence ID" value="GMA37114.1"/>
    <property type="molecule type" value="Genomic_DNA"/>
</dbReference>
<feature type="domain" description="Capsule synthesis protein CapA" evidence="2">
    <location>
        <begin position="1"/>
        <end position="159"/>
    </location>
</feature>
<evidence type="ECO:0000256" key="1">
    <source>
        <dbReference type="ARBA" id="ARBA00005662"/>
    </source>
</evidence>
<dbReference type="PANTHER" id="PTHR33393:SF13">
    <property type="entry name" value="PGA BIOSYNTHESIS PROTEIN CAPA"/>
    <property type="match status" value="1"/>
</dbReference>
<comment type="caution">
    <text evidence="3">The sequence shown here is derived from an EMBL/GenBank/DDBJ whole genome shotgun (WGS) entry which is preliminary data.</text>
</comment>
<sequence length="160" mass="16586">MAGGDVLPHMPVVRSATTDSGIDFSPLFEGISPWIAGADLGLCHLETPISPDGVASGYPVFAAPEELVGDLDDAGFDGCSTASNHSVDRGFDGLVVTDDGLEAAGMGFAGTARTEDEAAVTQAVRRHGVRPHRHGGAHLVHVWPERASRARGQAVVGQHL</sequence>
<dbReference type="Pfam" id="PF09587">
    <property type="entry name" value="PGA_cap"/>
    <property type="match status" value="1"/>
</dbReference>
<proteinExistence type="inferred from homology"/>
<name>A0ABQ6IHC6_9MICO</name>
<evidence type="ECO:0000313" key="3">
    <source>
        <dbReference type="EMBL" id="GMA37114.1"/>
    </source>
</evidence>
<dbReference type="SUPFAM" id="SSF56300">
    <property type="entry name" value="Metallo-dependent phosphatases"/>
    <property type="match status" value="1"/>
</dbReference>
<evidence type="ECO:0000313" key="4">
    <source>
        <dbReference type="Proteomes" id="UP001157125"/>
    </source>
</evidence>